<evidence type="ECO:0000256" key="1">
    <source>
        <dbReference type="SAM" id="MobiDB-lite"/>
    </source>
</evidence>
<gene>
    <name evidence="3" type="ORF">EBN88_22760</name>
</gene>
<proteinExistence type="predicted"/>
<accession>A0A3M2LIY7</accession>
<comment type="caution">
    <text evidence="3">The sequence shown here is derived from an EMBL/GenBank/DDBJ whole genome shotgun (WGS) entry which is preliminary data.</text>
</comment>
<sequence length="139" mass="15158">MLPAGAAPDERDLAAAIELREAIYALVWARPHGRPLSPTAIGTVNATAAEAPPRPVLTPEGWSRDGSARQALSQLAREAIEIVGGERARLLRECAPPECTQVHLDHSRGRRREWCSMATCGSRVKAKAYRERRKTRAAA</sequence>
<dbReference type="InterPro" id="IPR010852">
    <property type="entry name" value="ABATE"/>
</dbReference>
<evidence type="ECO:0000259" key="2">
    <source>
        <dbReference type="Pfam" id="PF11706"/>
    </source>
</evidence>
<name>A0A3M2LIY7_9ACTN</name>
<protein>
    <recommendedName>
        <fullName evidence="2">Zinc finger CGNR domain-containing protein</fullName>
    </recommendedName>
</protein>
<dbReference type="InterPro" id="IPR021005">
    <property type="entry name" value="Znf_CGNR"/>
</dbReference>
<feature type="domain" description="Zinc finger CGNR" evidence="2">
    <location>
        <begin position="91"/>
        <end position="133"/>
    </location>
</feature>
<keyword evidence="4" id="KW-1185">Reference proteome</keyword>
<dbReference type="PANTHER" id="PTHR35525">
    <property type="entry name" value="BLL6575 PROTEIN"/>
    <property type="match status" value="1"/>
</dbReference>
<dbReference type="Pfam" id="PF11706">
    <property type="entry name" value="zf-CGNR"/>
    <property type="match status" value="1"/>
</dbReference>
<dbReference type="Gene3D" id="1.10.3300.10">
    <property type="entry name" value="Jann2411-like domain"/>
    <property type="match status" value="1"/>
</dbReference>
<reference evidence="3 4" key="1">
    <citation type="submission" date="2018-10" db="EMBL/GenBank/DDBJ databases">
        <title>Isolation, diversity and antifungal activity of actinobacteria from wheat.</title>
        <authorList>
            <person name="Han C."/>
        </authorList>
    </citation>
    <scope>NUCLEOTIDE SEQUENCE [LARGE SCALE GENOMIC DNA]</scope>
    <source>
        <strain evidence="3 4">NEAU-YY642</strain>
    </source>
</reference>
<dbReference type="EMBL" id="RFFJ01000160">
    <property type="protein sequence ID" value="RMI35975.1"/>
    <property type="molecule type" value="Genomic_DNA"/>
</dbReference>
<organism evidence="3 4">
    <name type="scientific">Streptomyces triticirhizae</name>
    <dbReference type="NCBI Taxonomy" id="2483353"/>
    <lineage>
        <taxon>Bacteria</taxon>
        <taxon>Bacillati</taxon>
        <taxon>Actinomycetota</taxon>
        <taxon>Actinomycetes</taxon>
        <taxon>Kitasatosporales</taxon>
        <taxon>Streptomycetaceae</taxon>
        <taxon>Streptomyces</taxon>
    </lineage>
</organism>
<evidence type="ECO:0000313" key="3">
    <source>
        <dbReference type="EMBL" id="RMI35975.1"/>
    </source>
</evidence>
<dbReference type="AlphaFoldDB" id="A0A3M2LIY7"/>
<dbReference type="InterPro" id="IPR023286">
    <property type="entry name" value="ABATE_dom_sf"/>
</dbReference>
<dbReference type="Pfam" id="PF07336">
    <property type="entry name" value="ABATE"/>
    <property type="match status" value="1"/>
</dbReference>
<feature type="region of interest" description="Disordered" evidence="1">
    <location>
        <begin position="46"/>
        <end position="65"/>
    </location>
</feature>
<dbReference type="PANTHER" id="PTHR35525:SF3">
    <property type="entry name" value="BLL6575 PROTEIN"/>
    <property type="match status" value="1"/>
</dbReference>
<dbReference type="SUPFAM" id="SSF160904">
    <property type="entry name" value="Jann2411-like"/>
    <property type="match status" value="1"/>
</dbReference>
<dbReference type="Proteomes" id="UP000278673">
    <property type="component" value="Unassembled WGS sequence"/>
</dbReference>
<evidence type="ECO:0000313" key="4">
    <source>
        <dbReference type="Proteomes" id="UP000278673"/>
    </source>
</evidence>